<evidence type="ECO:0000256" key="6">
    <source>
        <dbReference type="ARBA" id="ARBA00022989"/>
    </source>
</evidence>
<keyword evidence="5 9" id="KW-0812">Transmembrane</keyword>
<keyword evidence="4 9" id="KW-0997">Cell inner membrane</keyword>
<dbReference type="Pfam" id="PF04290">
    <property type="entry name" value="DctQ"/>
    <property type="match status" value="1"/>
</dbReference>
<feature type="transmembrane region" description="Helical" evidence="9">
    <location>
        <begin position="123"/>
        <end position="144"/>
    </location>
</feature>
<dbReference type="EMBL" id="JAODYH010000004">
    <property type="protein sequence ID" value="MCT9810643.1"/>
    <property type="molecule type" value="Genomic_DNA"/>
</dbReference>
<dbReference type="RefSeq" id="WP_261499743.1">
    <property type="nucleotide sequence ID" value="NZ_JAODYH010000004.1"/>
</dbReference>
<evidence type="ECO:0000313" key="11">
    <source>
        <dbReference type="EMBL" id="MCT9810643.1"/>
    </source>
</evidence>
<keyword evidence="3" id="KW-1003">Cell membrane</keyword>
<evidence type="ECO:0000256" key="1">
    <source>
        <dbReference type="ARBA" id="ARBA00004429"/>
    </source>
</evidence>
<comment type="caution">
    <text evidence="11">The sequence shown here is derived from an EMBL/GenBank/DDBJ whole genome shotgun (WGS) entry which is preliminary data.</text>
</comment>
<comment type="similarity">
    <text evidence="8 9">Belongs to the TRAP transporter small permease family.</text>
</comment>
<dbReference type="Proteomes" id="UP001525968">
    <property type="component" value="Unassembled WGS sequence"/>
</dbReference>
<evidence type="ECO:0000256" key="8">
    <source>
        <dbReference type="ARBA" id="ARBA00038436"/>
    </source>
</evidence>
<evidence type="ECO:0000259" key="10">
    <source>
        <dbReference type="Pfam" id="PF04290"/>
    </source>
</evidence>
<evidence type="ECO:0000256" key="7">
    <source>
        <dbReference type="ARBA" id="ARBA00023136"/>
    </source>
</evidence>
<accession>A0ABT2PJI8</accession>
<evidence type="ECO:0000256" key="5">
    <source>
        <dbReference type="ARBA" id="ARBA00022692"/>
    </source>
</evidence>
<evidence type="ECO:0000313" key="12">
    <source>
        <dbReference type="Proteomes" id="UP001525968"/>
    </source>
</evidence>
<keyword evidence="12" id="KW-1185">Reference proteome</keyword>
<protein>
    <recommendedName>
        <fullName evidence="9">TRAP transporter small permease protein</fullName>
    </recommendedName>
</protein>
<gene>
    <name evidence="11" type="ORF">N0K08_08360</name>
</gene>
<dbReference type="PANTHER" id="PTHR35011">
    <property type="entry name" value="2,3-DIKETO-L-GULONATE TRAP TRANSPORTER SMALL PERMEASE PROTEIN YIAM"/>
    <property type="match status" value="1"/>
</dbReference>
<dbReference type="PANTHER" id="PTHR35011:SF2">
    <property type="entry name" value="2,3-DIKETO-L-GULONATE TRAP TRANSPORTER SMALL PERMEASE PROTEIN YIAM"/>
    <property type="match status" value="1"/>
</dbReference>
<dbReference type="InterPro" id="IPR055348">
    <property type="entry name" value="DctQ"/>
</dbReference>
<evidence type="ECO:0000256" key="2">
    <source>
        <dbReference type="ARBA" id="ARBA00022448"/>
    </source>
</evidence>
<sequence length="190" mass="21270">MNRLLNRYCRALEAVCALLMAAMVFLVFGNVVLRYFFSTGLLLSEELSRWMFVWMVFMGAVVVMRERGHMGTDMVVVRLPAWAQRLCLVVAQIVMLYITWLMLDGSWSQVAVNRETEAPVSGLSVGIFYFAGVLFALSTAVILLHQLWLTVSGQLSDQELVMVQESEEMAHLALPPEADDPAPGTSHGQR</sequence>
<evidence type="ECO:0000256" key="9">
    <source>
        <dbReference type="RuleBase" id="RU369079"/>
    </source>
</evidence>
<name>A0ABT2PJI8_9BURK</name>
<organism evidence="11 12">
    <name type="scientific">Acidovorax bellezanensis</name>
    <dbReference type="NCBI Taxonomy" id="2976702"/>
    <lineage>
        <taxon>Bacteria</taxon>
        <taxon>Pseudomonadati</taxon>
        <taxon>Pseudomonadota</taxon>
        <taxon>Betaproteobacteria</taxon>
        <taxon>Burkholderiales</taxon>
        <taxon>Comamonadaceae</taxon>
        <taxon>Acidovorax</taxon>
    </lineage>
</organism>
<comment type="subunit">
    <text evidence="9">The complex comprises the extracytoplasmic solute receptor protein and the two transmembrane proteins.</text>
</comment>
<comment type="subcellular location">
    <subcellularLocation>
        <location evidence="1 9">Cell inner membrane</location>
        <topology evidence="1 9">Multi-pass membrane protein</topology>
    </subcellularLocation>
</comment>
<feature type="transmembrane region" description="Helical" evidence="9">
    <location>
        <begin position="86"/>
        <end position="103"/>
    </location>
</feature>
<comment type="function">
    <text evidence="9">Part of the tripartite ATP-independent periplasmic (TRAP) transport system.</text>
</comment>
<evidence type="ECO:0000256" key="4">
    <source>
        <dbReference type="ARBA" id="ARBA00022519"/>
    </source>
</evidence>
<reference evidence="11 12" key="1">
    <citation type="submission" date="2022-09" db="EMBL/GenBank/DDBJ databases">
        <title>Draft genome of isolate Be4.</title>
        <authorList>
            <person name="Sanchez-Castro I."/>
            <person name="Martinez-Rodriguez P."/>
            <person name="Descostes M."/>
            <person name="Merroun M."/>
        </authorList>
    </citation>
    <scope>NUCLEOTIDE SEQUENCE [LARGE SCALE GENOMIC DNA]</scope>
    <source>
        <strain evidence="11 12">Be4</strain>
    </source>
</reference>
<feature type="transmembrane region" description="Helical" evidence="9">
    <location>
        <begin position="12"/>
        <end position="37"/>
    </location>
</feature>
<keyword evidence="2 9" id="KW-0813">Transport</keyword>
<proteinExistence type="inferred from homology"/>
<dbReference type="InterPro" id="IPR007387">
    <property type="entry name" value="TRAP_DctQ"/>
</dbReference>
<evidence type="ECO:0000256" key="3">
    <source>
        <dbReference type="ARBA" id="ARBA00022475"/>
    </source>
</evidence>
<keyword evidence="7 9" id="KW-0472">Membrane</keyword>
<keyword evidence="6 9" id="KW-1133">Transmembrane helix</keyword>
<feature type="transmembrane region" description="Helical" evidence="9">
    <location>
        <begin position="49"/>
        <end position="65"/>
    </location>
</feature>
<feature type="domain" description="Tripartite ATP-independent periplasmic transporters DctQ component" evidence="10">
    <location>
        <begin position="23"/>
        <end position="151"/>
    </location>
</feature>